<evidence type="ECO:0000256" key="1">
    <source>
        <dbReference type="ARBA" id="ARBA00022729"/>
    </source>
</evidence>
<dbReference type="Proteomes" id="UP000326924">
    <property type="component" value="Unassembled WGS sequence"/>
</dbReference>
<evidence type="ECO:0000256" key="3">
    <source>
        <dbReference type="SAM" id="SignalP"/>
    </source>
</evidence>
<evidence type="ECO:0000313" key="6">
    <source>
        <dbReference type="Proteomes" id="UP000326924"/>
    </source>
</evidence>
<dbReference type="PANTHER" id="PTHR40633">
    <property type="entry name" value="MATRIX PROTEIN, PUTATIVE (AFU_ORTHOLOGUE AFUA_8G05410)-RELATED"/>
    <property type="match status" value="1"/>
</dbReference>
<keyword evidence="1 3" id="KW-0732">Signal</keyword>
<feature type="compositionally biased region" description="Basic residues" evidence="2">
    <location>
        <begin position="176"/>
        <end position="191"/>
    </location>
</feature>
<sequence length="191" mass="20192">MRFTSIFAVAVAGLSALASAVAMPDSGSANQNTVFAPVASSVVKAGVKFNIQWAPNAGKYVDLVLRKGTDETQLQEVQVICTRLPNVGLFIWEPSTELAGGSDYSIEVTSHDRPSTTTRPNSRSTPTAPASSRRPPSSPPPPTPSPPPRLAAALLPTLPLLMTRPLPLVPLPPRSRPSRAPRGRRSSRAGL</sequence>
<feature type="chain" id="PRO_5023925033" description="Yeast cell wall synthesis Kre9/Knh1-like N-terminal domain-containing protein" evidence="3">
    <location>
        <begin position="23"/>
        <end position="191"/>
    </location>
</feature>
<dbReference type="InterPro" id="IPR052982">
    <property type="entry name" value="SRP1/TIP1-like"/>
</dbReference>
<dbReference type="OrthoDB" id="2260257at2759"/>
<comment type="caution">
    <text evidence="5">The sequence shown here is derived from an EMBL/GenBank/DDBJ whole genome shotgun (WGS) entry which is preliminary data.</text>
</comment>
<evidence type="ECO:0000259" key="4">
    <source>
        <dbReference type="Pfam" id="PF10342"/>
    </source>
</evidence>
<proteinExistence type="predicted"/>
<accession>A0A5J5ET04</accession>
<evidence type="ECO:0000313" key="5">
    <source>
        <dbReference type="EMBL" id="KAA8901315.1"/>
    </source>
</evidence>
<feature type="compositionally biased region" description="Low complexity" evidence="2">
    <location>
        <begin position="115"/>
        <end position="135"/>
    </location>
</feature>
<evidence type="ECO:0000256" key="2">
    <source>
        <dbReference type="SAM" id="MobiDB-lite"/>
    </source>
</evidence>
<dbReference type="PANTHER" id="PTHR40633:SF1">
    <property type="entry name" value="GPI ANCHORED SERINE-THREONINE RICH PROTEIN (AFU_ORTHOLOGUE AFUA_1G03630)"/>
    <property type="match status" value="1"/>
</dbReference>
<dbReference type="InterPro" id="IPR018466">
    <property type="entry name" value="Kre9/Knh1-like_N"/>
</dbReference>
<protein>
    <recommendedName>
        <fullName evidence="4">Yeast cell wall synthesis Kre9/Knh1-like N-terminal domain-containing protein</fullName>
    </recommendedName>
</protein>
<feature type="compositionally biased region" description="Low complexity" evidence="2">
    <location>
        <begin position="150"/>
        <end position="166"/>
    </location>
</feature>
<organism evidence="5 6">
    <name type="scientific">Sphaerosporella brunnea</name>
    <dbReference type="NCBI Taxonomy" id="1250544"/>
    <lineage>
        <taxon>Eukaryota</taxon>
        <taxon>Fungi</taxon>
        <taxon>Dikarya</taxon>
        <taxon>Ascomycota</taxon>
        <taxon>Pezizomycotina</taxon>
        <taxon>Pezizomycetes</taxon>
        <taxon>Pezizales</taxon>
        <taxon>Pyronemataceae</taxon>
        <taxon>Sphaerosporella</taxon>
    </lineage>
</organism>
<dbReference type="AlphaFoldDB" id="A0A5J5ET04"/>
<feature type="region of interest" description="Disordered" evidence="2">
    <location>
        <begin position="104"/>
        <end position="191"/>
    </location>
</feature>
<reference evidence="5 6" key="1">
    <citation type="submission" date="2019-09" db="EMBL/GenBank/DDBJ databases">
        <title>Draft genome of the ectomycorrhizal ascomycete Sphaerosporella brunnea.</title>
        <authorList>
            <consortium name="DOE Joint Genome Institute"/>
            <person name="Benucci G.M."/>
            <person name="Marozzi G."/>
            <person name="Antonielli L."/>
            <person name="Sanchez S."/>
            <person name="Marco P."/>
            <person name="Wang X."/>
            <person name="Falini L.B."/>
            <person name="Barry K."/>
            <person name="Haridas S."/>
            <person name="Lipzen A."/>
            <person name="Labutti K."/>
            <person name="Grigoriev I.V."/>
            <person name="Murat C."/>
            <person name="Martin F."/>
            <person name="Albertini E."/>
            <person name="Donnini D."/>
            <person name="Bonito G."/>
        </authorList>
    </citation>
    <scope>NUCLEOTIDE SEQUENCE [LARGE SCALE GENOMIC DNA]</scope>
    <source>
        <strain evidence="5 6">Sb_GMNB300</strain>
    </source>
</reference>
<feature type="domain" description="Yeast cell wall synthesis Kre9/Knh1-like N-terminal" evidence="4">
    <location>
        <begin position="37"/>
        <end position="116"/>
    </location>
</feature>
<gene>
    <name evidence="5" type="ORF">FN846DRAFT_123452</name>
</gene>
<keyword evidence="6" id="KW-1185">Reference proteome</keyword>
<feature type="signal peptide" evidence="3">
    <location>
        <begin position="1"/>
        <end position="22"/>
    </location>
</feature>
<feature type="compositionally biased region" description="Pro residues" evidence="2">
    <location>
        <begin position="136"/>
        <end position="149"/>
    </location>
</feature>
<name>A0A5J5ET04_9PEZI</name>
<dbReference type="InParanoid" id="A0A5J5ET04"/>
<dbReference type="Pfam" id="PF10342">
    <property type="entry name" value="Kre9_KNH"/>
    <property type="match status" value="1"/>
</dbReference>
<dbReference type="EMBL" id="VXIS01000146">
    <property type="protein sequence ID" value="KAA8901315.1"/>
    <property type="molecule type" value="Genomic_DNA"/>
</dbReference>